<name>A0A4J1Z8K3_STREE</name>
<proteinExistence type="predicted"/>
<dbReference type="EMBL" id="CAATHC010000026">
    <property type="protein sequence ID" value="VNQ02052.1"/>
    <property type="molecule type" value="Genomic_DNA"/>
</dbReference>
<accession>A0A4J1Z8K3</accession>
<reference evidence="1" key="1">
    <citation type="submission" date="2019-04" db="EMBL/GenBank/DDBJ databases">
        <authorList>
            <consortium name="Pathogen Informatics"/>
        </authorList>
    </citation>
    <scope>NUCLEOTIDE SEQUENCE</scope>
    <source>
        <strain evidence="1">GPSC7</strain>
    </source>
</reference>
<organism evidence="1">
    <name type="scientific">Streptococcus pneumoniae</name>
    <dbReference type="NCBI Taxonomy" id="1313"/>
    <lineage>
        <taxon>Bacteria</taxon>
        <taxon>Bacillati</taxon>
        <taxon>Bacillota</taxon>
        <taxon>Bacilli</taxon>
        <taxon>Lactobacillales</taxon>
        <taxon>Streptococcaceae</taxon>
        <taxon>Streptococcus</taxon>
    </lineage>
</organism>
<sequence>MARVRLQGYIGENEYDFFQESYTKFMAERKRAVTVGEYLIFAIKALNEKKGLQVDLELDEFYND</sequence>
<protein>
    <submittedName>
        <fullName evidence="1">Uncharacterized protein</fullName>
    </submittedName>
</protein>
<evidence type="ECO:0000313" key="1">
    <source>
        <dbReference type="EMBL" id="VNQ02052.1"/>
    </source>
</evidence>
<dbReference type="AlphaFoldDB" id="A0A4J1Z8K3"/>
<gene>
    <name evidence="1" type="ORF">SAMEA3206930_02129</name>
</gene>